<organism evidence="2 3">
    <name type="scientific">Colwellia chukchiensis</name>
    <dbReference type="NCBI Taxonomy" id="641665"/>
    <lineage>
        <taxon>Bacteria</taxon>
        <taxon>Pseudomonadati</taxon>
        <taxon>Pseudomonadota</taxon>
        <taxon>Gammaproteobacteria</taxon>
        <taxon>Alteromonadales</taxon>
        <taxon>Colwelliaceae</taxon>
        <taxon>Colwellia</taxon>
    </lineage>
</organism>
<dbReference type="EMBL" id="FOBI01000029">
    <property type="protein sequence ID" value="SEL88494.1"/>
    <property type="molecule type" value="Genomic_DNA"/>
</dbReference>
<evidence type="ECO:0000313" key="3">
    <source>
        <dbReference type="Proteomes" id="UP000199297"/>
    </source>
</evidence>
<feature type="signal peptide" evidence="1">
    <location>
        <begin position="1"/>
        <end position="24"/>
    </location>
</feature>
<name>A0A1H7TVG8_9GAMM</name>
<dbReference type="OrthoDB" id="6227663at2"/>
<protein>
    <recommendedName>
        <fullName evidence="4">Lipopolysaccharide export system protein LptA</fullName>
    </recommendedName>
</protein>
<reference evidence="3" key="1">
    <citation type="submission" date="2016-10" db="EMBL/GenBank/DDBJ databases">
        <authorList>
            <person name="Varghese N."/>
            <person name="Submissions S."/>
        </authorList>
    </citation>
    <scope>NUCLEOTIDE SEQUENCE [LARGE SCALE GENOMIC DNA]</scope>
    <source>
        <strain evidence="3">CGMCC 1.9127</strain>
    </source>
</reference>
<dbReference type="RefSeq" id="WP_085285924.1">
    <property type="nucleotide sequence ID" value="NZ_FOBI01000029.1"/>
</dbReference>
<keyword evidence="1" id="KW-0732">Signal</keyword>
<accession>A0A1H7TVG8</accession>
<evidence type="ECO:0000313" key="2">
    <source>
        <dbReference type="EMBL" id="SEL88494.1"/>
    </source>
</evidence>
<dbReference type="STRING" id="641665.GCA_002104455_01972"/>
<feature type="chain" id="PRO_5011783284" description="Lipopolysaccharide export system protein LptA" evidence="1">
    <location>
        <begin position="25"/>
        <end position="113"/>
    </location>
</feature>
<dbReference type="Proteomes" id="UP000199297">
    <property type="component" value="Unassembled WGS sequence"/>
</dbReference>
<keyword evidence="3" id="KW-1185">Reference proteome</keyword>
<evidence type="ECO:0008006" key="4">
    <source>
        <dbReference type="Google" id="ProtNLM"/>
    </source>
</evidence>
<gene>
    <name evidence="2" type="ORF">SAMN05216262_12913</name>
</gene>
<evidence type="ECO:0000256" key="1">
    <source>
        <dbReference type="SAM" id="SignalP"/>
    </source>
</evidence>
<proteinExistence type="predicted"/>
<dbReference type="AlphaFoldDB" id="A0A1H7TVG8"/>
<sequence>MKLMNRLTLITVVLSSALSSFTFASDMKITAKSQIISPDSKLHTYSGDVRIAFANGNLATKSSQASFQKDKTVMEGDVEIILSNAIAKTQRVTFIPAQQGIIAKMDKVTFTYK</sequence>